<keyword evidence="1" id="KW-0347">Helicase</keyword>
<dbReference type="GO" id="GO:0006281">
    <property type="term" value="P:DNA repair"/>
    <property type="evidence" value="ECO:0007669"/>
    <property type="project" value="UniProtKB-KW"/>
</dbReference>
<evidence type="ECO:0000256" key="1">
    <source>
        <dbReference type="RuleBase" id="RU363044"/>
    </source>
</evidence>
<dbReference type="EC" id="5.6.2.3" evidence="1"/>
<keyword evidence="4" id="KW-1185">Reference proteome</keyword>
<reference evidence="3 4" key="1">
    <citation type="journal article" date="2019" name="Sci. Rep.">
        <title>Orb-weaving spider Araneus ventricosus genome elucidates the spidroin gene catalogue.</title>
        <authorList>
            <person name="Kono N."/>
            <person name="Nakamura H."/>
            <person name="Ohtoshi R."/>
            <person name="Moran D.A.P."/>
            <person name="Shinohara A."/>
            <person name="Yoshida Y."/>
            <person name="Fujiwara M."/>
            <person name="Mori M."/>
            <person name="Tomita M."/>
            <person name="Arakawa K."/>
        </authorList>
    </citation>
    <scope>NUCLEOTIDE SEQUENCE [LARGE SCALE GENOMIC DNA]</scope>
</reference>
<protein>
    <recommendedName>
        <fullName evidence="1">ATP-dependent DNA helicase</fullName>
        <ecNumber evidence="1">5.6.2.3</ecNumber>
    </recommendedName>
</protein>
<dbReference type="EMBL" id="BGPR01085310">
    <property type="protein sequence ID" value="GBL98909.1"/>
    <property type="molecule type" value="Genomic_DNA"/>
</dbReference>
<evidence type="ECO:0000313" key="4">
    <source>
        <dbReference type="Proteomes" id="UP000499080"/>
    </source>
</evidence>
<gene>
    <name evidence="3" type="ORF">AVEN_161025_1</name>
</gene>
<comment type="similarity">
    <text evidence="1">Belongs to the helicase family.</text>
</comment>
<keyword evidence="1" id="KW-0067">ATP-binding</keyword>
<sequence>MSEGILARLRRNNVTYDIQFSSEIFNKVLIILESKCMSICSKTLLQLGLQSPERNLDITNNADLLLEKNYNTAELGKFVESNNPLLTDDQRKAYDHIMKCINKEKGGIIFLDSPGVVGKTFPINLLLAEIRSKNKISFAMASSDIAATLMDGGRIVHSALELPLNINVEEYPILQY</sequence>
<keyword evidence="1" id="KW-0547">Nucleotide-binding</keyword>
<dbReference type="Gene3D" id="3.40.50.300">
    <property type="entry name" value="P-loop containing nucleotide triphosphate hydrolases"/>
    <property type="match status" value="1"/>
</dbReference>
<keyword evidence="1" id="KW-0233">DNA recombination</keyword>
<keyword evidence="1" id="KW-0378">Hydrolase</keyword>
<feature type="domain" description="DNA helicase Pif1-like DEAD-box helicase" evidence="2">
    <location>
        <begin position="86"/>
        <end position="167"/>
    </location>
</feature>
<dbReference type="GO" id="GO:0043139">
    <property type="term" value="F:5'-3' DNA helicase activity"/>
    <property type="evidence" value="ECO:0007669"/>
    <property type="project" value="UniProtKB-EC"/>
</dbReference>
<comment type="caution">
    <text evidence="3">The sequence shown here is derived from an EMBL/GenBank/DDBJ whole genome shotgun (WGS) entry which is preliminary data.</text>
</comment>
<dbReference type="OrthoDB" id="7613841at2759"/>
<dbReference type="Pfam" id="PF05970">
    <property type="entry name" value="PIF1"/>
    <property type="match status" value="1"/>
</dbReference>
<proteinExistence type="inferred from homology"/>
<evidence type="ECO:0000259" key="2">
    <source>
        <dbReference type="Pfam" id="PF05970"/>
    </source>
</evidence>
<keyword evidence="1" id="KW-0227">DNA damage</keyword>
<dbReference type="AlphaFoldDB" id="A0A4Y2C431"/>
<dbReference type="PANTHER" id="PTHR10492:SF57">
    <property type="entry name" value="ATP-DEPENDENT DNA HELICASE"/>
    <property type="match status" value="1"/>
</dbReference>
<dbReference type="GO" id="GO:0016887">
    <property type="term" value="F:ATP hydrolysis activity"/>
    <property type="evidence" value="ECO:0007669"/>
    <property type="project" value="RHEA"/>
</dbReference>
<comment type="catalytic activity">
    <reaction evidence="1">
        <text>ATP + H2O = ADP + phosphate + H(+)</text>
        <dbReference type="Rhea" id="RHEA:13065"/>
        <dbReference type="ChEBI" id="CHEBI:15377"/>
        <dbReference type="ChEBI" id="CHEBI:15378"/>
        <dbReference type="ChEBI" id="CHEBI:30616"/>
        <dbReference type="ChEBI" id="CHEBI:43474"/>
        <dbReference type="ChEBI" id="CHEBI:456216"/>
        <dbReference type="EC" id="5.6.2.3"/>
    </reaction>
</comment>
<dbReference type="GO" id="GO:0006310">
    <property type="term" value="P:DNA recombination"/>
    <property type="evidence" value="ECO:0007669"/>
    <property type="project" value="UniProtKB-KW"/>
</dbReference>
<accession>A0A4Y2C431</accession>
<comment type="cofactor">
    <cofactor evidence="1">
        <name>Mg(2+)</name>
        <dbReference type="ChEBI" id="CHEBI:18420"/>
    </cofactor>
</comment>
<keyword evidence="1" id="KW-0234">DNA repair</keyword>
<dbReference type="InterPro" id="IPR027417">
    <property type="entry name" value="P-loop_NTPase"/>
</dbReference>
<dbReference type="InterPro" id="IPR010285">
    <property type="entry name" value="DNA_helicase_pif1-like_DEAD"/>
</dbReference>
<name>A0A4Y2C431_ARAVE</name>
<dbReference type="GO" id="GO:0005524">
    <property type="term" value="F:ATP binding"/>
    <property type="evidence" value="ECO:0007669"/>
    <property type="project" value="UniProtKB-KW"/>
</dbReference>
<dbReference type="PANTHER" id="PTHR10492">
    <property type="match status" value="1"/>
</dbReference>
<evidence type="ECO:0000313" key="3">
    <source>
        <dbReference type="EMBL" id="GBL98909.1"/>
    </source>
</evidence>
<dbReference type="Proteomes" id="UP000499080">
    <property type="component" value="Unassembled WGS sequence"/>
</dbReference>
<dbReference type="GO" id="GO:0000723">
    <property type="term" value="P:telomere maintenance"/>
    <property type="evidence" value="ECO:0007669"/>
    <property type="project" value="InterPro"/>
</dbReference>
<organism evidence="3 4">
    <name type="scientific">Araneus ventricosus</name>
    <name type="common">Orbweaver spider</name>
    <name type="synonym">Epeira ventricosa</name>
    <dbReference type="NCBI Taxonomy" id="182803"/>
    <lineage>
        <taxon>Eukaryota</taxon>
        <taxon>Metazoa</taxon>
        <taxon>Ecdysozoa</taxon>
        <taxon>Arthropoda</taxon>
        <taxon>Chelicerata</taxon>
        <taxon>Arachnida</taxon>
        <taxon>Araneae</taxon>
        <taxon>Araneomorphae</taxon>
        <taxon>Entelegynae</taxon>
        <taxon>Araneoidea</taxon>
        <taxon>Araneidae</taxon>
        <taxon>Araneus</taxon>
    </lineage>
</organism>